<dbReference type="Proteomes" id="UP001177021">
    <property type="component" value="Unassembled WGS sequence"/>
</dbReference>
<evidence type="ECO:0000313" key="1">
    <source>
        <dbReference type="EMBL" id="CAJ2657880.1"/>
    </source>
</evidence>
<proteinExistence type="predicted"/>
<comment type="caution">
    <text evidence="1">The sequence shown here is derived from an EMBL/GenBank/DDBJ whole genome shotgun (WGS) entry which is preliminary data.</text>
</comment>
<keyword evidence="2" id="KW-1185">Reference proteome</keyword>
<sequence length="88" mass="10057">MLRDYDLGEFRRKWTEMVDTFGLHENKWAYMSCSPHLSLCKKMESFGLPCEHIIAVLVFLDVAELPNTLVAARWTKNAKDAILGIGGR</sequence>
<name>A0ACB0KP99_TRIPR</name>
<dbReference type="EMBL" id="CASHSV030000311">
    <property type="protein sequence ID" value="CAJ2657880.1"/>
    <property type="molecule type" value="Genomic_DNA"/>
</dbReference>
<reference evidence="1" key="1">
    <citation type="submission" date="2023-10" db="EMBL/GenBank/DDBJ databases">
        <authorList>
            <person name="Rodriguez Cubillos JULIANA M."/>
            <person name="De Vega J."/>
        </authorList>
    </citation>
    <scope>NUCLEOTIDE SEQUENCE</scope>
</reference>
<accession>A0ACB0KP99</accession>
<evidence type="ECO:0000313" key="2">
    <source>
        <dbReference type="Proteomes" id="UP001177021"/>
    </source>
</evidence>
<protein>
    <submittedName>
        <fullName evidence="1">Uncharacterized protein</fullName>
    </submittedName>
</protein>
<gene>
    <name evidence="1" type="ORF">MILVUS5_LOCUS24362</name>
</gene>
<organism evidence="1 2">
    <name type="scientific">Trifolium pratense</name>
    <name type="common">Red clover</name>
    <dbReference type="NCBI Taxonomy" id="57577"/>
    <lineage>
        <taxon>Eukaryota</taxon>
        <taxon>Viridiplantae</taxon>
        <taxon>Streptophyta</taxon>
        <taxon>Embryophyta</taxon>
        <taxon>Tracheophyta</taxon>
        <taxon>Spermatophyta</taxon>
        <taxon>Magnoliopsida</taxon>
        <taxon>eudicotyledons</taxon>
        <taxon>Gunneridae</taxon>
        <taxon>Pentapetalae</taxon>
        <taxon>rosids</taxon>
        <taxon>fabids</taxon>
        <taxon>Fabales</taxon>
        <taxon>Fabaceae</taxon>
        <taxon>Papilionoideae</taxon>
        <taxon>50 kb inversion clade</taxon>
        <taxon>NPAAA clade</taxon>
        <taxon>Hologalegina</taxon>
        <taxon>IRL clade</taxon>
        <taxon>Trifolieae</taxon>
        <taxon>Trifolium</taxon>
    </lineage>
</organism>